<dbReference type="InterPro" id="IPR039422">
    <property type="entry name" value="MarR/SlyA-like"/>
</dbReference>
<evidence type="ECO:0000313" key="2">
    <source>
        <dbReference type="EMBL" id="MFC7278277.1"/>
    </source>
</evidence>
<sequence length="173" mass="18454">MTAVPTQPDRETVMGDLIDALRLFTVESDVFVDVFARAHGLGRSDLNAIMWIAHGTSSGDPITIGELAHRLRLSPAAATALVDRLEGVGHVSRTRDPHDRRRVTVAMTETALSVATAFFVPLGERMRDAAAEFSADELARTAEIVRRLTGAVTAASRAPAGAVDQRRAPAAAD</sequence>
<gene>
    <name evidence="2" type="ORF">ACFQS1_30210</name>
</gene>
<keyword evidence="3" id="KW-1185">Reference proteome</keyword>
<dbReference type="InterPro" id="IPR036388">
    <property type="entry name" value="WH-like_DNA-bd_sf"/>
</dbReference>
<evidence type="ECO:0000313" key="3">
    <source>
        <dbReference type="Proteomes" id="UP001596548"/>
    </source>
</evidence>
<feature type="domain" description="HTH marR-type" evidence="1">
    <location>
        <begin position="14"/>
        <end position="150"/>
    </location>
</feature>
<dbReference type="Proteomes" id="UP001596548">
    <property type="component" value="Unassembled WGS sequence"/>
</dbReference>
<dbReference type="Pfam" id="PF12802">
    <property type="entry name" value="MarR_2"/>
    <property type="match status" value="1"/>
</dbReference>
<organism evidence="2 3">
    <name type="scientific">Paractinoplanes rhizophilus</name>
    <dbReference type="NCBI Taxonomy" id="1416877"/>
    <lineage>
        <taxon>Bacteria</taxon>
        <taxon>Bacillati</taxon>
        <taxon>Actinomycetota</taxon>
        <taxon>Actinomycetes</taxon>
        <taxon>Micromonosporales</taxon>
        <taxon>Micromonosporaceae</taxon>
        <taxon>Paractinoplanes</taxon>
    </lineage>
</organism>
<comment type="caution">
    <text evidence="2">The sequence shown here is derived from an EMBL/GenBank/DDBJ whole genome shotgun (WGS) entry which is preliminary data.</text>
</comment>
<dbReference type="InterPro" id="IPR036390">
    <property type="entry name" value="WH_DNA-bd_sf"/>
</dbReference>
<protein>
    <submittedName>
        <fullName evidence="2">MarR family winged helix-turn-helix transcriptional regulator</fullName>
    </submittedName>
</protein>
<dbReference type="SMART" id="SM00347">
    <property type="entry name" value="HTH_MARR"/>
    <property type="match status" value="1"/>
</dbReference>
<dbReference type="PANTHER" id="PTHR33164">
    <property type="entry name" value="TRANSCRIPTIONAL REGULATOR, MARR FAMILY"/>
    <property type="match status" value="1"/>
</dbReference>
<name>A0ABW2HYL1_9ACTN</name>
<dbReference type="EMBL" id="JBHTBJ010000031">
    <property type="protein sequence ID" value="MFC7278277.1"/>
    <property type="molecule type" value="Genomic_DNA"/>
</dbReference>
<reference evidence="3" key="1">
    <citation type="journal article" date="2019" name="Int. J. Syst. Evol. Microbiol.">
        <title>The Global Catalogue of Microorganisms (GCM) 10K type strain sequencing project: providing services to taxonomists for standard genome sequencing and annotation.</title>
        <authorList>
            <consortium name="The Broad Institute Genomics Platform"/>
            <consortium name="The Broad Institute Genome Sequencing Center for Infectious Disease"/>
            <person name="Wu L."/>
            <person name="Ma J."/>
        </authorList>
    </citation>
    <scope>NUCLEOTIDE SEQUENCE [LARGE SCALE GENOMIC DNA]</scope>
    <source>
        <strain evidence="3">XZYJT-10</strain>
    </source>
</reference>
<dbReference type="SUPFAM" id="SSF46785">
    <property type="entry name" value="Winged helix' DNA-binding domain"/>
    <property type="match status" value="1"/>
</dbReference>
<dbReference type="PRINTS" id="PR00598">
    <property type="entry name" value="HTHMARR"/>
</dbReference>
<dbReference type="RefSeq" id="WP_378974959.1">
    <property type="nucleotide sequence ID" value="NZ_JBHTBJ010000031.1"/>
</dbReference>
<dbReference type="InterPro" id="IPR000835">
    <property type="entry name" value="HTH_MarR-typ"/>
</dbReference>
<dbReference type="Gene3D" id="1.10.10.10">
    <property type="entry name" value="Winged helix-like DNA-binding domain superfamily/Winged helix DNA-binding domain"/>
    <property type="match status" value="1"/>
</dbReference>
<evidence type="ECO:0000259" key="1">
    <source>
        <dbReference type="PROSITE" id="PS50995"/>
    </source>
</evidence>
<dbReference type="PROSITE" id="PS50995">
    <property type="entry name" value="HTH_MARR_2"/>
    <property type="match status" value="1"/>
</dbReference>
<dbReference type="PANTHER" id="PTHR33164:SF106">
    <property type="entry name" value="TRANSCRIPTIONAL REGULATORY PROTEIN"/>
    <property type="match status" value="1"/>
</dbReference>
<accession>A0ABW2HYL1</accession>
<proteinExistence type="predicted"/>